<dbReference type="SUPFAM" id="SSF81345">
    <property type="entry name" value="ABC transporter involved in vitamin B12 uptake, BtuC"/>
    <property type="match status" value="1"/>
</dbReference>
<dbReference type="CDD" id="cd06550">
    <property type="entry name" value="TM_ABC_iron-siderophores_like"/>
    <property type="match status" value="1"/>
</dbReference>
<dbReference type="EMBL" id="RQYT01000001">
    <property type="protein sequence ID" value="RRD51556.1"/>
    <property type="molecule type" value="Genomic_DNA"/>
</dbReference>
<feature type="transmembrane region" description="Helical" evidence="8">
    <location>
        <begin position="251"/>
        <end position="279"/>
    </location>
</feature>
<protein>
    <submittedName>
        <fullName evidence="9">Iron ABC transporter permease</fullName>
    </submittedName>
</protein>
<accession>A0A3P1WZL9</accession>
<gene>
    <name evidence="9" type="ORF">EII35_01180</name>
</gene>
<reference evidence="9 10" key="1">
    <citation type="submission" date="2018-11" db="EMBL/GenBank/DDBJ databases">
        <title>Genomes From Bacteria Associated with the Canine Oral Cavity: a Test Case for Automated Genome-Based Taxonomic Assignment.</title>
        <authorList>
            <person name="Coil D.A."/>
            <person name="Jospin G."/>
            <person name="Darling A.E."/>
            <person name="Wallis C."/>
            <person name="Davis I.J."/>
            <person name="Harris S."/>
            <person name="Eisen J.A."/>
            <person name="Holcombe L.J."/>
            <person name="O'Flynn C."/>
        </authorList>
    </citation>
    <scope>NUCLEOTIDE SEQUENCE [LARGE SCALE GENOMIC DNA]</scope>
    <source>
        <strain evidence="9 10">OH2822_COT-296</strain>
    </source>
</reference>
<keyword evidence="3" id="KW-0813">Transport</keyword>
<dbReference type="Proteomes" id="UP000280935">
    <property type="component" value="Unassembled WGS sequence"/>
</dbReference>
<feature type="transmembrane region" description="Helical" evidence="8">
    <location>
        <begin position="185"/>
        <end position="203"/>
    </location>
</feature>
<evidence type="ECO:0000256" key="1">
    <source>
        <dbReference type="ARBA" id="ARBA00004651"/>
    </source>
</evidence>
<dbReference type="AlphaFoldDB" id="A0A3P1WZL9"/>
<feature type="transmembrane region" description="Helical" evidence="8">
    <location>
        <begin position="127"/>
        <end position="147"/>
    </location>
</feature>
<dbReference type="GO" id="GO:0033214">
    <property type="term" value="P:siderophore-iron import into cell"/>
    <property type="evidence" value="ECO:0007669"/>
    <property type="project" value="TreeGrafter"/>
</dbReference>
<name>A0A3P1WZL9_9ACTN</name>
<dbReference type="Pfam" id="PF01032">
    <property type="entry name" value="FecCD"/>
    <property type="match status" value="1"/>
</dbReference>
<sequence>MVRGTRRWLTLPILIVIPVLTALSIVYSVNIGSERLDPDAIWQVIQAHLSGTTSDNRAVEAIVWELRLPRALLSVIVGAGLGIAGCAMQTLVRNPLADPYLLGVSSGASVGATAVITFGVLSGFGLWAISAGALLGAFGAALAVYLVAMAQGGLTPIRLVLSGVVLSSAFSAIASFLVFKGPDPRAAQSVLFWLLGSVSGAQWDRLMLPFVVVLASLLALMLVSGWLDALASGPDAAAALGVPVNVLRQGLFLLLAILVGVLVAVSGGIGFVGLVVPHLCRMIVGSLHRRLLPVCAVIGAFFLLWVDVVSRVIVAPAEVPLGVVTGLVGAPVFLIVMGRRSYGFGSAA</sequence>
<dbReference type="OrthoDB" id="9782305at2"/>
<comment type="caution">
    <text evidence="9">The sequence shown here is derived from an EMBL/GenBank/DDBJ whole genome shotgun (WGS) entry which is preliminary data.</text>
</comment>
<evidence type="ECO:0000256" key="4">
    <source>
        <dbReference type="ARBA" id="ARBA00022475"/>
    </source>
</evidence>
<feature type="transmembrane region" description="Helical" evidence="8">
    <location>
        <begin position="319"/>
        <end position="337"/>
    </location>
</feature>
<evidence type="ECO:0000256" key="8">
    <source>
        <dbReference type="SAM" id="Phobius"/>
    </source>
</evidence>
<evidence type="ECO:0000256" key="2">
    <source>
        <dbReference type="ARBA" id="ARBA00007935"/>
    </source>
</evidence>
<dbReference type="PANTHER" id="PTHR30472">
    <property type="entry name" value="FERRIC ENTEROBACTIN TRANSPORT SYSTEM PERMEASE PROTEIN"/>
    <property type="match status" value="1"/>
</dbReference>
<dbReference type="InterPro" id="IPR037294">
    <property type="entry name" value="ABC_BtuC-like"/>
</dbReference>
<evidence type="ECO:0000256" key="6">
    <source>
        <dbReference type="ARBA" id="ARBA00022989"/>
    </source>
</evidence>
<evidence type="ECO:0000256" key="3">
    <source>
        <dbReference type="ARBA" id="ARBA00022448"/>
    </source>
</evidence>
<keyword evidence="4" id="KW-1003">Cell membrane</keyword>
<dbReference type="GO" id="GO:0005886">
    <property type="term" value="C:plasma membrane"/>
    <property type="evidence" value="ECO:0007669"/>
    <property type="project" value="UniProtKB-SubCell"/>
</dbReference>
<organism evidence="9 10">
    <name type="scientific">Arachnia propionica</name>
    <dbReference type="NCBI Taxonomy" id="1750"/>
    <lineage>
        <taxon>Bacteria</taxon>
        <taxon>Bacillati</taxon>
        <taxon>Actinomycetota</taxon>
        <taxon>Actinomycetes</taxon>
        <taxon>Propionibacteriales</taxon>
        <taxon>Propionibacteriaceae</taxon>
        <taxon>Arachnia</taxon>
    </lineage>
</organism>
<evidence type="ECO:0000256" key="5">
    <source>
        <dbReference type="ARBA" id="ARBA00022692"/>
    </source>
</evidence>
<feature type="transmembrane region" description="Helical" evidence="8">
    <location>
        <begin position="159"/>
        <end position="179"/>
    </location>
</feature>
<keyword evidence="5 8" id="KW-0812">Transmembrane</keyword>
<proteinExistence type="inferred from homology"/>
<feature type="transmembrane region" description="Helical" evidence="8">
    <location>
        <begin position="210"/>
        <end position="231"/>
    </location>
</feature>
<comment type="subcellular location">
    <subcellularLocation>
        <location evidence="1">Cell membrane</location>
        <topology evidence="1">Multi-pass membrane protein</topology>
    </subcellularLocation>
</comment>
<dbReference type="Gene3D" id="1.10.3470.10">
    <property type="entry name" value="ABC transporter involved in vitamin B12 uptake, BtuC"/>
    <property type="match status" value="1"/>
</dbReference>
<feature type="transmembrane region" description="Helical" evidence="8">
    <location>
        <begin position="291"/>
        <end position="313"/>
    </location>
</feature>
<feature type="transmembrane region" description="Helical" evidence="8">
    <location>
        <begin position="9"/>
        <end position="29"/>
    </location>
</feature>
<evidence type="ECO:0000256" key="7">
    <source>
        <dbReference type="ARBA" id="ARBA00023136"/>
    </source>
</evidence>
<feature type="transmembrane region" description="Helical" evidence="8">
    <location>
        <begin position="100"/>
        <end position="121"/>
    </location>
</feature>
<keyword evidence="7 8" id="KW-0472">Membrane</keyword>
<comment type="similarity">
    <text evidence="2">Belongs to the binding-protein-dependent transport system permease family. FecCD subfamily.</text>
</comment>
<evidence type="ECO:0000313" key="10">
    <source>
        <dbReference type="Proteomes" id="UP000280935"/>
    </source>
</evidence>
<keyword evidence="6 8" id="KW-1133">Transmembrane helix</keyword>
<feature type="transmembrane region" description="Helical" evidence="8">
    <location>
        <begin position="71"/>
        <end position="88"/>
    </location>
</feature>
<dbReference type="GO" id="GO:0022857">
    <property type="term" value="F:transmembrane transporter activity"/>
    <property type="evidence" value="ECO:0007669"/>
    <property type="project" value="InterPro"/>
</dbReference>
<dbReference type="PANTHER" id="PTHR30472:SF67">
    <property type="entry name" value="PERMEASE OF ABC TRANSPORTER-RELATED"/>
    <property type="match status" value="1"/>
</dbReference>
<evidence type="ECO:0000313" key="9">
    <source>
        <dbReference type="EMBL" id="RRD51556.1"/>
    </source>
</evidence>
<dbReference type="FunFam" id="1.10.3470.10:FF:000001">
    <property type="entry name" value="Vitamin B12 ABC transporter permease BtuC"/>
    <property type="match status" value="1"/>
</dbReference>
<dbReference type="InterPro" id="IPR000522">
    <property type="entry name" value="ABC_transptr_permease_BtuC"/>
</dbReference>